<feature type="region of interest" description="Disordered" evidence="4">
    <location>
        <begin position="32"/>
        <end position="64"/>
    </location>
</feature>
<feature type="compositionally biased region" description="Polar residues" evidence="4">
    <location>
        <begin position="32"/>
        <end position="43"/>
    </location>
</feature>
<organism evidence="7 8">
    <name type="scientific">Porites lobata</name>
    <dbReference type="NCBI Taxonomy" id="104759"/>
    <lineage>
        <taxon>Eukaryota</taxon>
        <taxon>Metazoa</taxon>
        <taxon>Cnidaria</taxon>
        <taxon>Anthozoa</taxon>
        <taxon>Hexacorallia</taxon>
        <taxon>Scleractinia</taxon>
        <taxon>Fungiina</taxon>
        <taxon>Poritidae</taxon>
        <taxon>Porites</taxon>
    </lineage>
</organism>
<dbReference type="SUPFAM" id="SSF46785">
    <property type="entry name" value="Winged helix' DNA-binding domain"/>
    <property type="match status" value="1"/>
</dbReference>
<proteinExistence type="inferred from homology"/>
<dbReference type="InterPro" id="IPR000418">
    <property type="entry name" value="Ets_dom"/>
</dbReference>
<feature type="non-terminal residue" evidence="7">
    <location>
        <position position="1"/>
    </location>
</feature>
<feature type="compositionally biased region" description="Polar residues" evidence="4">
    <location>
        <begin position="55"/>
        <end position="64"/>
    </location>
</feature>
<dbReference type="Pfam" id="PF02198">
    <property type="entry name" value="SAM_PNT"/>
    <property type="match status" value="1"/>
</dbReference>
<dbReference type="Pfam" id="PF00178">
    <property type="entry name" value="Ets"/>
    <property type="match status" value="1"/>
</dbReference>
<dbReference type="InterPro" id="IPR046328">
    <property type="entry name" value="ETS_fam"/>
</dbReference>
<feature type="region of interest" description="Disordered" evidence="4">
    <location>
        <begin position="256"/>
        <end position="330"/>
    </location>
</feature>
<dbReference type="PROSITE" id="PS51433">
    <property type="entry name" value="PNT"/>
    <property type="match status" value="1"/>
</dbReference>
<keyword evidence="8" id="KW-1185">Reference proteome</keyword>
<dbReference type="PROSITE" id="PS00346">
    <property type="entry name" value="ETS_DOMAIN_2"/>
    <property type="match status" value="1"/>
</dbReference>
<feature type="compositionally biased region" description="Low complexity" evidence="4">
    <location>
        <begin position="570"/>
        <end position="584"/>
    </location>
</feature>
<feature type="compositionally biased region" description="Basic and acidic residues" evidence="4">
    <location>
        <begin position="461"/>
        <end position="473"/>
    </location>
</feature>
<dbReference type="InterPro" id="IPR003118">
    <property type="entry name" value="Pointed_dom"/>
</dbReference>
<name>A0ABN8Q7H3_9CNID</name>
<keyword evidence="2 3" id="KW-0238">DNA-binding</keyword>
<dbReference type="SUPFAM" id="SSF47769">
    <property type="entry name" value="SAM/Pointed domain"/>
    <property type="match status" value="1"/>
</dbReference>
<evidence type="ECO:0000313" key="7">
    <source>
        <dbReference type="EMBL" id="CAH3158847.1"/>
    </source>
</evidence>
<feature type="region of interest" description="Disordered" evidence="4">
    <location>
        <begin position="426"/>
        <end position="590"/>
    </location>
</feature>
<dbReference type="PANTHER" id="PTHR11849:SF191">
    <property type="entry name" value="ECDYSONE-INDUCED PROTEIN 74EF ISOFORM B"/>
    <property type="match status" value="1"/>
</dbReference>
<sequence>FLQTFSEQELIEAAKMNYEEVAELENFLNQPFISNPSESQSSMEIDASQVVPDPNGSQSFNGDPSQLLPSDLAFGEGQTKVRSSSMSSWKSCSSLTSGYGSDQDTLAGSPLYMDNPPLSPDRTLVNLDVLETLGPTAEADSGADWMTCSPFTWTKEQVQCWLKWAWDYYNLPGECDAEKLDLTGAELCVYTLEELQSRSEHGGLLYEAFALLDISPRGEKRFYGFHQQTEAVKIGCLLSVSIPGFPTLDRTIDEMNLTNDDSSVPERDDQGNSESDEEDVSVPSLSSQNSAFAPSRSHVTATGTRGPLPRPQPIRPLNIPRDLPLHSATQQNPTANGFCASRLWPPNGCFPPCVPPPVNGFPHPRLPQRGPMDLQRNRDLPPVPPLIKSPDLPSPTSPMENFPQTPLQTLSFAASLFAKNDALFDVSSSPSKKEERMTRGGLYDEPFSAGTPPANGFSPPDAKKPKLDFDVHSKHSKMAVNGGVPPPLRASPGESQVPFPANLSPKSCPDSDADYKEERMSPSPPASPYGHSTSPSQRGCDSPMTRRRNSTSSTDSGTEEGKDGNHSRSESSSPKSSGSPSGKPRVGRRKPYHMSSLFVSETRSLHLWEFLKELLENKETCPRYITWIEREEGIFRLVNSGAVAKLWGQRKNRRNMNYEKMSRALRYYYERKILERVPGQRLIYKFAPDTMRECNFSFMKKDG</sequence>
<feature type="compositionally biased region" description="Basic and acidic residues" evidence="4">
    <location>
        <begin position="559"/>
        <end position="569"/>
    </location>
</feature>
<comment type="similarity">
    <text evidence="1 3">Belongs to the ETS family.</text>
</comment>
<evidence type="ECO:0000259" key="6">
    <source>
        <dbReference type="PROSITE" id="PS51433"/>
    </source>
</evidence>
<dbReference type="Gene3D" id="1.10.150.50">
    <property type="entry name" value="Transcription Factor, Ets-1"/>
    <property type="match status" value="1"/>
</dbReference>
<comment type="caution">
    <text evidence="7">The sequence shown here is derived from an EMBL/GenBank/DDBJ whole genome shotgun (WGS) entry which is preliminary data.</text>
</comment>
<gene>
    <name evidence="7" type="ORF">PLOB_00003365</name>
</gene>
<keyword evidence="3" id="KW-0539">Nucleus</keyword>
<evidence type="ECO:0000256" key="3">
    <source>
        <dbReference type="RuleBase" id="RU004019"/>
    </source>
</evidence>
<evidence type="ECO:0000256" key="1">
    <source>
        <dbReference type="ARBA" id="ARBA00005562"/>
    </source>
</evidence>
<evidence type="ECO:0000259" key="5">
    <source>
        <dbReference type="PROSITE" id="PS50061"/>
    </source>
</evidence>
<evidence type="ECO:0000256" key="2">
    <source>
        <dbReference type="ARBA" id="ARBA00023125"/>
    </source>
</evidence>
<dbReference type="Gene3D" id="1.10.10.10">
    <property type="entry name" value="Winged helix-like DNA-binding domain superfamily/Winged helix DNA-binding domain"/>
    <property type="match status" value="1"/>
</dbReference>
<evidence type="ECO:0000256" key="4">
    <source>
        <dbReference type="SAM" id="MobiDB-lite"/>
    </source>
</evidence>
<dbReference type="InterPro" id="IPR036388">
    <property type="entry name" value="WH-like_DNA-bd_sf"/>
</dbReference>
<evidence type="ECO:0008006" key="9">
    <source>
        <dbReference type="Google" id="ProtNLM"/>
    </source>
</evidence>
<dbReference type="Proteomes" id="UP001159405">
    <property type="component" value="Unassembled WGS sequence"/>
</dbReference>
<dbReference type="SMART" id="SM00251">
    <property type="entry name" value="SAM_PNT"/>
    <property type="match status" value="1"/>
</dbReference>
<feature type="domain" description="ETS" evidence="5">
    <location>
        <begin position="605"/>
        <end position="687"/>
    </location>
</feature>
<evidence type="ECO:0000313" key="8">
    <source>
        <dbReference type="Proteomes" id="UP001159405"/>
    </source>
</evidence>
<accession>A0ABN8Q7H3</accession>
<feature type="domain" description="PNT" evidence="6">
    <location>
        <begin position="132"/>
        <end position="216"/>
    </location>
</feature>
<protein>
    <recommendedName>
        <fullName evidence="9">ETS domain-containing protein</fullName>
    </recommendedName>
</protein>
<dbReference type="EMBL" id="CALNXK010000112">
    <property type="protein sequence ID" value="CAH3158847.1"/>
    <property type="molecule type" value="Genomic_DNA"/>
</dbReference>
<dbReference type="PROSITE" id="PS00345">
    <property type="entry name" value="ETS_DOMAIN_1"/>
    <property type="match status" value="1"/>
</dbReference>
<comment type="subcellular location">
    <subcellularLocation>
        <location evidence="3">Nucleus</location>
    </subcellularLocation>
</comment>
<reference evidence="7 8" key="1">
    <citation type="submission" date="2022-05" db="EMBL/GenBank/DDBJ databases">
        <authorList>
            <consortium name="Genoscope - CEA"/>
            <person name="William W."/>
        </authorList>
    </citation>
    <scope>NUCLEOTIDE SEQUENCE [LARGE SCALE GENOMIC DNA]</scope>
</reference>
<dbReference type="PANTHER" id="PTHR11849">
    <property type="entry name" value="ETS"/>
    <property type="match status" value="1"/>
</dbReference>
<feature type="compositionally biased region" description="Polar residues" evidence="4">
    <location>
        <begin position="288"/>
        <end position="303"/>
    </location>
</feature>
<dbReference type="InterPro" id="IPR036390">
    <property type="entry name" value="WH_DNA-bd_sf"/>
</dbReference>
<dbReference type="InterPro" id="IPR013761">
    <property type="entry name" value="SAM/pointed_sf"/>
</dbReference>
<dbReference type="PRINTS" id="PR00454">
    <property type="entry name" value="ETSDOMAIN"/>
</dbReference>
<feature type="compositionally biased region" description="Polar residues" evidence="4">
    <location>
        <begin position="530"/>
        <end position="539"/>
    </location>
</feature>
<dbReference type="PROSITE" id="PS50061">
    <property type="entry name" value="ETS_DOMAIN_3"/>
    <property type="match status" value="1"/>
</dbReference>
<dbReference type="SMART" id="SM00413">
    <property type="entry name" value="ETS"/>
    <property type="match status" value="1"/>
</dbReference>